<dbReference type="InterPro" id="IPR056884">
    <property type="entry name" value="NPHP3-like_N"/>
</dbReference>
<feature type="repeat" description="WD" evidence="2">
    <location>
        <begin position="708"/>
        <end position="749"/>
    </location>
</feature>
<sequence length="1346" mass="148926">MAFSSAIERLNKNVAQPLKESIDKQPDFIDDDIQKRLELLADDLEGLNIRADSMLSREKPIKLFSSQDDPGMIQELNRELDRIVMAFTGRGSISAEMEARAARRLAQTLVINGLPRAQARHDSDSRDGANPCFQGTRQSILQDISAWIDDPNGPPIFWLSGMAGIGKSTIAHTIAEQEDKKHRLGASFFFSRDEADRRNPHLVYPTIAFQLAGFDSSLKEPITQALEQDADVGHAMMQKQFEQLIAGPLEKFKGKAETIVFVLDALDECNPASGAIEILARWALGLPKISNQVGVMLKVLITSRPELHIHDQFNYSSLRLISQSFVLHDIEKSVVNADIQLFLMGRLADLAVLHRVAQPWPTVAEINSLASSSDNLFIFASTTVNFIGGARNGRSLQHRLDQSLRPDLSKRTSTFAQLDALYLRVLETAENDLEETLPNSTETFRLVLETIVLLLDPLPPASLAGLLSLHPDDILTSIQDLRSVLVIPINSDSAEPIRFFHPSFYDFITTPGRGSERFFIQTTDGHARLAKLCLKTMGTLLRRDPCAIANPWSRNLDVADLQARLDRAVPNHLRYSCRFFCSHISLCAPGDKGLEQLVDSFCELNLLMWLEMMSLLGNIDDAINSIQLLKTWCQKDSTVKKLTADLIHDAYRALLQFQSPLRLCAGHVYTTILSFSAECGLTEHYASQLHVPYVVRGQPPRWDAKLITTDTQRNVLALKFFPDGKRIAMGDDRGRISVWSSSTGAEIISTDASDTHVSACSLDISADGTRIASSMRSEDAVQLNVWDAITGSRIFGLGDLGTFQRDTFIAFLPCGQELLCWSTNGRFSRWDSITGRVLSSHELPVKDCYRISVSRGGSRIVTICNTGLKIWEVRGDGVVSPLQVDLPQVDLSQRDTPRDQGNPVCEMPFLIDQSLLLIADDPSAYSRQSPTPATLWDYQKGLQIKRMTFLGFPQCVTICQESKRMAITTRELPMQIWDIESGTLLAHCGGDASAVMHAAFSPTEMAVASVDNSGVLRTWDIGPIHSGSNSNASETDSHPCRSVSASRSGKNVVNTCSGTRVVLWNIAEQTPLNLDVPDPSHHVIMSADGLYFICATAKNTVLVPSGWALYKTEPLQPVYTWSFVSMGPSLCATFSPDSGRIAVTVPAENLYDQKIQVLDIHHRQILWEAGLKGSVRGIAFFPEGTSLAVVYKHGYEIFNALSGGGSESSADRKSGSEFGSDFILGGILPHADGTQFLLIDDSRCFMTASYLVDTNDPSQITKYTESSRVFQVIETHTGHEPVFLVHDEMGNLYKKGRDYREFLCWLPPAWRFMNSEVPAVWAGSYLILGFRNGEIGVINVDALSHN</sequence>
<keyword evidence="2" id="KW-0853">WD repeat</keyword>
<keyword evidence="6" id="KW-1185">Reference proteome</keyword>
<feature type="domain" description="Nephrocystin 3-like N-terminal" evidence="4">
    <location>
        <begin position="135"/>
        <end position="304"/>
    </location>
</feature>
<keyword evidence="1" id="KW-0677">Repeat</keyword>
<dbReference type="PANTHER" id="PTHR10039:SF14">
    <property type="entry name" value="NACHT DOMAIN-CONTAINING PROTEIN"/>
    <property type="match status" value="1"/>
</dbReference>
<evidence type="ECO:0000256" key="1">
    <source>
        <dbReference type="ARBA" id="ARBA00022737"/>
    </source>
</evidence>
<dbReference type="STRING" id="1051891.A0A0C3Q2V8"/>
<dbReference type="HOGENOM" id="CLU_000288_6_16_1"/>
<organism evidence="5 6">
    <name type="scientific">Tulasnella calospora MUT 4182</name>
    <dbReference type="NCBI Taxonomy" id="1051891"/>
    <lineage>
        <taxon>Eukaryota</taxon>
        <taxon>Fungi</taxon>
        <taxon>Dikarya</taxon>
        <taxon>Basidiomycota</taxon>
        <taxon>Agaricomycotina</taxon>
        <taxon>Agaricomycetes</taxon>
        <taxon>Cantharellales</taxon>
        <taxon>Tulasnellaceae</taxon>
        <taxon>Tulasnella</taxon>
    </lineage>
</organism>
<dbReference type="Gene3D" id="3.40.50.300">
    <property type="entry name" value="P-loop containing nucleotide triphosphate hydrolases"/>
    <property type="match status" value="1"/>
</dbReference>
<dbReference type="InterPro" id="IPR011047">
    <property type="entry name" value="Quinoprotein_ADH-like_sf"/>
</dbReference>
<accession>A0A0C3Q2V8</accession>
<feature type="region of interest" description="Disordered" evidence="3">
    <location>
        <begin position="1027"/>
        <end position="1046"/>
    </location>
</feature>
<evidence type="ECO:0000256" key="2">
    <source>
        <dbReference type="PROSITE-ProRule" id="PRU00221"/>
    </source>
</evidence>
<dbReference type="SUPFAM" id="SSF52540">
    <property type="entry name" value="P-loop containing nucleoside triphosphate hydrolases"/>
    <property type="match status" value="1"/>
</dbReference>
<evidence type="ECO:0000313" key="6">
    <source>
        <dbReference type="Proteomes" id="UP000054248"/>
    </source>
</evidence>
<dbReference type="InterPro" id="IPR015943">
    <property type="entry name" value="WD40/YVTN_repeat-like_dom_sf"/>
</dbReference>
<evidence type="ECO:0000259" key="4">
    <source>
        <dbReference type="Pfam" id="PF24883"/>
    </source>
</evidence>
<dbReference type="InterPro" id="IPR027417">
    <property type="entry name" value="P-loop_NTPase"/>
</dbReference>
<dbReference type="Pfam" id="PF24883">
    <property type="entry name" value="NPHP3_N"/>
    <property type="match status" value="1"/>
</dbReference>
<dbReference type="SMART" id="SM00320">
    <property type="entry name" value="WD40"/>
    <property type="match status" value="5"/>
</dbReference>
<evidence type="ECO:0000256" key="3">
    <source>
        <dbReference type="SAM" id="MobiDB-lite"/>
    </source>
</evidence>
<dbReference type="PANTHER" id="PTHR10039">
    <property type="entry name" value="AMELOGENIN"/>
    <property type="match status" value="1"/>
</dbReference>
<dbReference type="EMBL" id="KN823411">
    <property type="protein sequence ID" value="KIO17236.1"/>
    <property type="molecule type" value="Genomic_DNA"/>
</dbReference>
<proteinExistence type="predicted"/>
<evidence type="ECO:0000313" key="5">
    <source>
        <dbReference type="EMBL" id="KIO17236.1"/>
    </source>
</evidence>
<name>A0A0C3Q2V8_9AGAM</name>
<protein>
    <recommendedName>
        <fullName evidence="4">Nephrocystin 3-like N-terminal domain-containing protein</fullName>
    </recommendedName>
</protein>
<dbReference type="PROSITE" id="PS50082">
    <property type="entry name" value="WD_REPEATS_2"/>
    <property type="match status" value="1"/>
</dbReference>
<dbReference type="Proteomes" id="UP000054248">
    <property type="component" value="Unassembled WGS sequence"/>
</dbReference>
<reference evidence="6" key="2">
    <citation type="submission" date="2015-01" db="EMBL/GenBank/DDBJ databases">
        <title>Evolutionary Origins and Diversification of the Mycorrhizal Mutualists.</title>
        <authorList>
            <consortium name="DOE Joint Genome Institute"/>
            <consortium name="Mycorrhizal Genomics Consortium"/>
            <person name="Kohler A."/>
            <person name="Kuo A."/>
            <person name="Nagy L.G."/>
            <person name="Floudas D."/>
            <person name="Copeland A."/>
            <person name="Barry K.W."/>
            <person name="Cichocki N."/>
            <person name="Veneault-Fourrey C."/>
            <person name="LaButti K."/>
            <person name="Lindquist E.A."/>
            <person name="Lipzen A."/>
            <person name="Lundell T."/>
            <person name="Morin E."/>
            <person name="Murat C."/>
            <person name="Riley R."/>
            <person name="Ohm R."/>
            <person name="Sun H."/>
            <person name="Tunlid A."/>
            <person name="Henrissat B."/>
            <person name="Grigoriev I.V."/>
            <person name="Hibbett D.S."/>
            <person name="Martin F."/>
        </authorList>
    </citation>
    <scope>NUCLEOTIDE SEQUENCE [LARGE SCALE GENOMIC DNA]</scope>
    <source>
        <strain evidence="6">MUT 4182</strain>
    </source>
</reference>
<dbReference type="InterPro" id="IPR001680">
    <property type="entry name" value="WD40_rpt"/>
</dbReference>
<dbReference type="SUPFAM" id="SSF50998">
    <property type="entry name" value="Quinoprotein alcohol dehydrogenase-like"/>
    <property type="match status" value="1"/>
</dbReference>
<dbReference type="OrthoDB" id="3228837at2759"/>
<reference evidence="5 6" key="1">
    <citation type="submission" date="2014-04" db="EMBL/GenBank/DDBJ databases">
        <authorList>
            <consortium name="DOE Joint Genome Institute"/>
            <person name="Kuo A."/>
            <person name="Girlanda M."/>
            <person name="Perotto S."/>
            <person name="Kohler A."/>
            <person name="Nagy L.G."/>
            <person name="Floudas D."/>
            <person name="Copeland A."/>
            <person name="Barry K.W."/>
            <person name="Cichocki N."/>
            <person name="Veneault-Fourrey C."/>
            <person name="LaButti K."/>
            <person name="Lindquist E.A."/>
            <person name="Lipzen A."/>
            <person name="Lundell T."/>
            <person name="Morin E."/>
            <person name="Murat C."/>
            <person name="Sun H."/>
            <person name="Tunlid A."/>
            <person name="Henrissat B."/>
            <person name="Grigoriev I.V."/>
            <person name="Hibbett D.S."/>
            <person name="Martin F."/>
            <person name="Nordberg H.P."/>
            <person name="Cantor M.N."/>
            <person name="Hua S.X."/>
        </authorList>
    </citation>
    <scope>NUCLEOTIDE SEQUENCE [LARGE SCALE GENOMIC DNA]</scope>
    <source>
        <strain evidence="5 6">MUT 4182</strain>
    </source>
</reference>
<gene>
    <name evidence="5" type="ORF">M407DRAFT_33109</name>
</gene>
<dbReference type="Gene3D" id="2.130.10.10">
    <property type="entry name" value="YVTN repeat-like/Quinoprotein amine dehydrogenase"/>
    <property type="match status" value="2"/>
</dbReference>
<dbReference type="SUPFAM" id="SSF50993">
    <property type="entry name" value="Peptidase/esterase 'gauge' domain"/>
    <property type="match status" value="1"/>
</dbReference>